<sequence>MEEELANLSLLDDKEEVSQILNPNLIPLGYVLQHGTSGQNKWRNWGKEDLVTDGLVNGPMDLVLEEENDPIGMLEGKKRQRIVEDPRVLLGSNTGTGSIDVSASSSDQSSRV</sequence>
<dbReference type="Proteomes" id="UP000593561">
    <property type="component" value="Unassembled WGS sequence"/>
</dbReference>
<protein>
    <submittedName>
        <fullName evidence="2">Uncharacterized protein</fullName>
    </submittedName>
</protein>
<evidence type="ECO:0000313" key="2">
    <source>
        <dbReference type="EMBL" id="MBA0621452.1"/>
    </source>
</evidence>
<proteinExistence type="predicted"/>
<evidence type="ECO:0000256" key="1">
    <source>
        <dbReference type="SAM" id="MobiDB-lite"/>
    </source>
</evidence>
<accession>A0A7J8S7D1</accession>
<evidence type="ECO:0000313" key="3">
    <source>
        <dbReference type="Proteomes" id="UP000593561"/>
    </source>
</evidence>
<name>A0A7J8S7D1_GOSDV</name>
<organism evidence="2 3">
    <name type="scientific">Gossypium davidsonii</name>
    <name type="common">Davidson's cotton</name>
    <name type="synonym">Gossypium klotzschianum subsp. davidsonii</name>
    <dbReference type="NCBI Taxonomy" id="34287"/>
    <lineage>
        <taxon>Eukaryota</taxon>
        <taxon>Viridiplantae</taxon>
        <taxon>Streptophyta</taxon>
        <taxon>Embryophyta</taxon>
        <taxon>Tracheophyta</taxon>
        <taxon>Spermatophyta</taxon>
        <taxon>Magnoliopsida</taxon>
        <taxon>eudicotyledons</taxon>
        <taxon>Gunneridae</taxon>
        <taxon>Pentapetalae</taxon>
        <taxon>rosids</taxon>
        <taxon>malvids</taxon>
        <taxon>Malvales</taxon>
        <taxon>Malvaceae</taxon>
        <taxon>Malvoideae</taxon>
        <taxon>Gossypium</taxon>
    </lineage>
</organism>
<feature type="region of interest" description="Disordered" evidence="1">
    <location>
        <begin position="89"/>
        <end position="112"/>
    </location>
</feature>
<dbReference type="EMBL" id="JABFAC010000008">
    <property type="protein sequence ID" value="MBA0621452.1"/>
    <property type="molecule type" value="Genomic_DNA"/>
</dbReference>
<comment type="caution">
    <text evidence="2">The sequence shown here is derived from an EMBL/GenBank/DDBJ whole genome shotgun (WGS) entry which is preliminary data.</text>
</comment>
<dbReference type="AlphaFoldDB" id="A0A7J8S7D1"/>
<gene>
    <name evidence="2" type="ORF">Godav_007076</name>
</gene>
<keyword evidence="3" id="KW-1185">Reference proteome</keyword>
<reference evidence="2 3" key="1">
    <citation type="journal article" date="2019" name="Genome Biol. Evol.">
        <title>Insights into the evolution of the New World diploid cottons (Gossypium, subgenus Houzingenia) based on genome sequencing.</title>
        <authorList>
            <person name="Grover C.E."/>
            <person name="Arick M.A. 2nd"/>
            <person name="Thrash A."/>
            <person name="Conover J.L."/>
            <person name="Sanders W.S."/>
            <person name="Peterson D.G."/>
            <person name="Frelichowski J.E."/>
            <person name="Scheffler J.A."/>
            <person name="Scheffler B.E."/>
            <person name="Wendel J.F."/>
        </authorList>
    </citation>
    <scope>NUCLEOTIDE SEQUENCE [LARGE SCALE GENOMIC DNA]</scope>
    <source>
        <strain evidence="2">27</strain>
        <tissue evidence="2">Leaf</tissue>
    </source>
</reference>
<feature type="compositionally biased region" description="Low complexity" evidence="1">
    <location>
        <begin position="98"/>
        <end position="112"/>
    </location>
</feature>